<evidence type="ECO:0000256" key="2">
    <source>
        <dbReference type="SAM" id="MobiDB-lite"/>
    </source>
</evidence>
<proteinExistence type="predicted"/>
<feature type="region of interest" description="Disordered" evidence="2">
    <location>
        <begin position="195"/>
        <end position="323"/>
    </location>
</feature>
<evidence type="ECO:0000313" key="4">
    <source>
        <dbReference type="EMBL" id="KAH9841555.1"/>
    </source>
</evidence>
<feature type="compositionally biased region" description="Basic and acidic residues" evidence="2">
    <location>
        <begin position="475"/>
        <end position="488"/>
    </location>
</feature>
<feature type="compositionally biased region" description="Polar residues" evidence="2">
    <location>
        <begin position="211"/>
        <end position="225"/>
    </location>
</feature>
<feature type="domain" description="Bud22" evidence="3">
    <location>
        <begin position="71"/>
        <end position="509"/>
    </location>
</feature>
<sequence>MCDQSLRLHRRPPSSTPRPDYLIILLSTYEYFNTPDTMNATRAPLPGPRGVKRKRGKEATVDPGKKIQGKLHHGLKAIRKVAKKEKIFEIQKLIKKSKDVAGKKQENVDYDEQRVILKALDPEHAAHLATKTKIGKDKFLSQNDFVKAAVEAELSSGVLVLSEPGTTASVVESRFLSSKRMAAEIQKVLQVMKDELNGTPRSKPVDAAAPSKNTSKSETTVQVRNGSSGADDDEEEEASEGGSEVGSREEDGAGWESGDVVGSDAGDGWESGSVDDTADNRGRVAAQGAALSDGDDSDTDSNEVSDAASSRTTKRRKQLDLKAAAAQATAKDLKGKSKASTAESTFLPSLSVGFTRGDSDASDWSDADTNVADGVRKNRRGQRARRAIWEKKYGKNANHVKKAHEGDARDGQRRPSNRADSYGKGGPRQGGAGPDARQRRPGPGAYPTLRPFSNGTGSHDRGFITAGPPLARAQPMEDKPLHPSWEAKKRLKEKQNPVVMPAQGKKITFA</sequence>
<feature type="compositionally biased region" description="Low complexity" evidence="2">
    <location>
        <begin position="257"/>
        <end position="268"/>
    </location>
</feature>
<evidence type="ECO:0000259" key="3">
    <source>
        <dbReference type="Pfam" id="PF09073"/>
    </source>
</evidence>
<gene>
    <name evidence="4" type="ORF">C8Q71DRAFT_337639</name>
</gene>
<dbReference type="InterPro" id="IPR037393">
    <property type="entry name" value="Bud22/SRFB1"/>
</dbReference>
<keyword evidence="5" id="KW-1185">Reference proteome</keyword>
<feature type="region of interest" description="Disordered" evidence="2">
    <location>
        <begin position="350"/>
        <end position="510"/>
    </location>
</feature>
<name>A0ABQ8KRY7_9APHY</name>
<dbReference type="Proteomes" id="UP000814176">
    <property type="component" value="Unassembled WGS sequence"/>
</dbReference>
<accession>A0ABQ8KRY7</accession>
<dbReference type="InterPro" id="IPR015158">
    <property type="entry name" value="Bud22_dom"/>
</dbReference>
<dbReference type="GeneID" id="71998640"/>
<reference evidence="4 5" key="1">
    <citation type="journal article" date="2021" name="Environ. Microbiol.">
        <title>Gene family expansions and transcriptome signatures uncover fungal adaptations to wood decay.</title>
        <authorList>
            <person name="Hage H."/>
            <person name="Miyauchi S."/>
            <person name="Viragh M."/>
            <person name="Drula E."/>
            <person name="Min B."/>
            <person name="Chaduli D."/>
            <person name="Navarro D."/>
            <person name="Favel A."/>
            <person name="Norest M."/>
            <person name="Lesage-Meessen L."/>
            <person name="Balint B."/>
            <person name="Merenyi Z."/>
            <person name="de Eugenio L."/>
            <person name="Morin E."/>
            <person name="Martinez A.T."/>
            <person name="Baldrian P."/>
            <person name="Stursova M."/>
            <person name="Martinez M.J."/>
            <person name="Novotny C."/>
            <person name="Magnuson J.K."/>
            <person name="Spatafora J.W."/>
            <person name="Maurice S."/>
            <person name="Pangilinan J."/>
            <person name="Andreopoulos W."/>
            <person name="LaButti K."/>
            <person name="Hundley H."/>
            <person name="Na H."/>
            <person name="Kuo A."/>
            <person name="Barry K."/>
            <person name="Lipzen A."/>
            <person name="Henrissat B."/>
            <person name="Riley R."/>
            <person name="Ahrendt S."/>
            <person name="Nagy L.G."/>
            <person name="Grigoriev I.V."/>
            <person name="Martin F."/>
            <person name="Rosso M.N."/>
        </authorList>
    </citation>
    <scope>NUCLEOTIDE SEQUENCE [LARGE SCALE GENOMIC DNA]</scope>
    <source>
        <strain evidence="4 5">CIRM-BRFM 1785</strain>
    </source>
</reference>
<feature type="compositionally biased region" description="Acidic residues" evidence="2">
    <location>
        <begin position="293"/>
        <end position="303"/>
    </location>
</feature>
<feature type="compositionally biased region" description="Basic residues" evidence="2">
    <location>
        <begin position="377"/>
        <end position="386"/>
    </location>
</feature>
<evidence type="ECO:0000313" key="5">
    <source>
        <dbReference type="Proteomes" id="UP000814176"/>
    </source>
</evidence>
<dbReference type="EMBL" id="JADCUA010000003">
    <property type="protein sequence ID" value="KAH9841555.1"/>
    <property type="molecule type" value="Genomic_DNA"/>
</dbReference>
<dbReference type="PANTHER" id="PTHR23325">
    <property type="entry name" value="SERUM RESPONSE FACTOR-BINDING"/>
    <property type="match status" value="1"/>
</dbReference>
<protein>
    <submittedName>
        <fullName evidence="4">Bud-site selection protein</fullName>
    </submittedName>
</protein>
<organism evidence="4 5">
    <name type="scientific">Rhodofomes roseus</name>
    <dbReference type="NCBI Taxonomy" id="34475"/>
    <lineage>
        <taxon>Eukaryota</taxon>
        <taxon>Fungi</taxon>
        <taxon>Dikarya</taxon>
        <taxon>Basidiomycota</taxon>
        <taxon>Agaricomycotina</taxon>
        <taxon>Agaricomycetes</taxon>
        <taxon>Polyporales</taxon>
        <taxon>Rhodofomes</taxon>
    </lineage>
</organism>
<keyword evidence="1" id="KW-0175">Coiled coil</keyword>
<feature type="compositionally biased region" description="Acidic residues" evidence="2">
    <location>
        <begin position="230"/>
        <end position="239"/>
    </location>
</feature>
<feature type="compositionally biased region" description="Gly residues" evidence="2">
    <location>
        <begin position="423"/>
        <end position="433"/>
    </location>
</feature>
<dbReference type="Pfam" id="PF09073">
    <property type="entry name" value="BUD22"/>
    <property type="match status" value="1"/>
</dbReference>
<dbReference type="RefSeq" id="XP_047782854.1">
    <property type="nucleotide sequence ID" value="XM_047917908.1"/>
</dbReference>
<feature type="region of interest" description="Disordered" evidence="2">
    <location>
        <begin position="39"/>
        <end position="61"/>
    </location>
</feature>
<comment type="caution">
    <text evidence="4">The sequence shown here is derived from an EMBL/GenBank/DDBJ whole genome shotgun (WGS) entry which is preliminary data.</text>
</comment>
<feature type="compositionally biased region" description="Basic and acidic residues" evidence="2">
    <location>
        <begin position="403"/>
        <end position="413"/>
    </location>
</feature>
<dbReference type="PANTHER" id="PTHR23325:SF1">
    <property type="entry name" value="SERUM RESPONSE FACTOR-BINDING PROTEIN 1"/>
    <property type="match status" value="1"/>
</dbReference>
<evidence type="ECO:0000256" key="1">
    <source>
        <dbReference type="ARBA" id="ARBA00023054"/>
    </source>
</evidence>